<dbReference type="FunFam" id="3.40.50.300:FF:000056">
    <property type="entry name" value="Cell division ATP-binding protein FtsE"/>
    <property type="match status" value="1"/>
</dbReference>
<evidence type="ECO:0000259" key="9">
    <source>
        <dbReference type="PROSITE" id="PS50893"/>
    </source>
</evidence>
<dbReference type="Pfam" id="PF00005">
    <property type="entry name" value="ABC_tran"/>
    <property type="match status" value="1"/>
</dbReference>
<dbReference type="Gene3D" id="3.40.50.300">
    <property type="entry name" value="P-loop containing nucleotide triphosphate hydrolases"/>
    <property type="match status" value="1"/>
</dbReference>
<dbReference type="InterPro" id="IPR045865">
    <property type="entry name" value="ACT-like_dom_sf"/>
</dbReference>
<dbReference type="SMART" id="SM00930">
    <property type="entry name" value="NIL"/>
    <property type="match status" value="1"/>
</dbReference>
<evidence type="ECO:0000256" key="8">
    <source>
        <dbReference type="ARBA" id="ARBA00023136"/>
    </source>
</evidence>
<comment type="similarity">
    <text evidence="1">Belongs to the ABC transporter superfamily.</text>
</comment>
<evidence type="ECO:0000313" key="11">
    <source>
        <dbReference type="Proteomes" id="UP000030403"/>
    </source>
</evidence>
<feature type="domain" description="ABC transporter" evidence="9">
    <location>
        <begin position="2"/>
        <end position="241"/>
    </location>
</feature>
<reference evidence="10 11" key="1">
    <citation type="submission" date="2013-08" db="EMBL/GenBank/DDBJ databases">
        <authorList>
            <person name="Huang J."/>
            <person name="Wang G."/>
        </authorList>
    </citation>
    <scope>NUCLEOTIDE SEQUENCE [LARGE SCALE GENOMIC DNA]</scope>
    <source>
        <strain evidence="10 11">BH030004</strain>
    </source>
</reference>
<comment type="caution">
    <text evidence="10">The sequence shown here is derived from an EMBL/GenBank/DDBJ whole genome shotgun (WGS) entry which is preliminary data.</text>
</comment>
<evidence type="ECO:0000256" key="1">
    <source>
        <dbReference type="ARBA" id="ARBA00005417"/>
    </source>
</evidence>
<keyword evidence="6" id="KW-1278">Translocase</keyword>
<dbReference type="PROSITE" id="PS00211">
    <property type="entry name" value="ABC_TRANSPORTER_1"/>
    <property type="match status" value="1"/>
</dbReference>
<dbReference type="GO" id="GO:0005886">
    <property type="term" value="C:plasma membrane"/>
    <property type="evidence" value="ECO:0007669"/>
    <property type="project" value="UniProtKB-ARBA"/>
</dbReference>
<gene>
    <name evidence="10" type="ORF">N783_16520</name>
</gene>
<keyword evidence="7" id="KW-0029">Amino-acid transport</keyword>
<evidence type="ECO:0000313" key="10">
    <source>
        <dbReference type="EMBL" id="KGX84600.1"/>
    </source>
</evidence>
<dbReference type="AlphaFoldDB" id="A0A0A5G0L6"/>
<keyword evidence="5 10" id="KW-0067">ATP-binding</keyword>
<dbReference type="InterPro" id="IPR050086">
    <property type="entry name" value="MetN_ABC_transporter-like"/>
</dbReference>
<evidence type="ECO:0000256" key="7">
    <source>
        <dbReference type="ARBA" id="ARBA00022970"/>
    </source>
</evidence>
<dbReference type="GO" id="GO:0005524">
    <property type="term" value="F:ATP binding"/>
    <property type="evidence" value="ECO:0007669"/>
    <property type="project" value="UniProtKB-KW"/>
</dbReference>
<dbReference type="InterPro" id="IPR018449">
    <property type="entry name" value="NIL_domain"/>
</dbReference>
<dbReference type="InterPro" id="IPR017871">
    <property type="entry name" value="ABC_transporter-like_CS"/>
</dbReference>
<dbReference type="GO" id="GO:0016887">
    <property type="term" value="F:ATP hydrolysis activity"/>
    <property type="evidence" value="ECO:0007669"/>
    <property type="project" value="InterPro"/>
</dbReference>
<dbReference type="SUPFAM" id="SSF52540">
    <property type="entry name" value="P-loop containing nucleoside triphosphate hydrolases"/>
    <property type="match status" value="1"/>
</dbReference>
<dbReference type="STRING" id="1385511.GCA_000425225_02002"/>
<dbReference type="InterPro" id="IPR027417">
    <property type="entry name" value="P-loop_NTPase"/>
</dbReference>
<dbReference type="EMBL" id="AVPF01000052">
    <property type="protein sequence ID" value="KGX84600.1"/>
    <property type="molecule type" value="Genomic_DNA"/>
</dbReference>
<keyword evidence="4" id="KW-0547">Nucleotide-binding</keyword>
<accession>A0A0A5G0L6</accession>
<dbReference type="PANTHER" id="PTHR43166">
    <property type="entry name" value="AMINO ACID IMPORT ATP-BINDING PROTEIN"/>
    <property type="match status" value="1"/>
</dbReference>
<dbReference type="PROSITE" id="PS50893">
    <property type="entry name" value="ABC_TRANSPORTER_2"/>
    <property type="match status" value="1"/>
</dbReference>
<keyword evidence="3" id="KW-1003">Cell membrane</keyword>
<dbReference type="InterPro" id="IPR041701">
    <property type="entry name" value="MetN_ABC"/>
</dbReference>
<dbReference type="OrthoDB" id="9802264at2"/>
<organism evidence="10 11">
    <name type="scientific">Pontibacillus marinus BH030004 = DSM 16465</name>
    <dbReference type="NCBI Taxonomy" id="1385511"/>
    <lineage>
        <taxon>Bacteria</taxon>
        <taxon>Bacillati</taxon>
        <taxon>Bacillota</taxon>
        <taxon>Bacilli</taxon>
        <taxon>Bacillales</taxon>
        <taxon>Bacillaceae</taxon>
        <taxon>Pontibacillus</taxon>
    </lineage>
</organism>
<dbReference type="CDD" id="cd03258">
    <property type="entry name" value="ABC_MetN_methionine_transporter"/>
    <property type="match status" value="1"/>
</dbReference>
<evidence type="ECO:0000256" key="3">
    <source>
        <dbReference type="ARBA" id="ARBA00022475"/>
    </source>
</evidence>
<dbReference type="eggNOG" id="COG1135">
    <property type="taxonomic scope" value="Bacteria"/>
</dbReference>
<evidence type="ECO:0000256" key="2">
    <source>
        <dbReference type="ARBA" id="ARBA00022448"/>
    </source>
</evidence>
<dbReference type="InterPro" id="IPR003439">
    <property type="entry name" value="ABC_transporter-like_ATP-bd"/>
</dbReference>
<dbReference type="Gene3D" id="3.30.70.260">
    <property type="match status" value="1"/>
</dbReference>
<proteinExistence type="inferred from homology"/>
<protein>
    <submittedName>
        <fullName evidence="10">Phosphate ABC transporter ATP-binding protein</fullName>
    </submittedName>
</protein>
<dbReference type="Proteomes" id="UP000030403">
    <property type="component" value="Unassembled WGS sequence"/>
</dbReference>
<dbReference type="PANTHER" id="PTHR43166:SF30">
    <property type="entry name" value="METHIONINE IMPORT ATP-BINDING PROTEIN METN"/>
    <property type="match status" value="1"/>
</dbReference>
<evidence type="ECO:0000256" key="4">
    <source>
        <dbReference type="ARBA" id="ARBA00022741"/>
    </source>
</evidence>
<dbReference type="SUPFAM" id="SSF55021">
    <property type="entry name" value="ACT-like"/>
    <property type="match status" value="1"/>
</dbReference>
<sequence>MIHFDHVTKVYESNGTSFKAVNDVELKVEKGEIFGVIGFSGAGKSTLIRLVNLLERPTSGSVLLNDRDMASLKKSELREQRRKIGMIFQHFNLLESKNVYHNVAFPLSLAGVPKKEIDSRVTEILEFVGLSDKSTQYPDQLSGGQKQRVGIARALATSPEILLCDEATSALDPETTKSILDLLKRVRDEYNITILMITHEMNVIREVCDQVAVMEQGQLIEQGTIFDVFSNPKHQTTKNFVRTVMQDEIPESILRLLSDQERSRHIYRITFVNETTGEPILSRVSKGFDVEVNVLHGQITELQGVPFGNLIVELQGEQSEILKAIHYLQTSVQLKEVTAHAG</sequence>
<name>A0A0A5G0L6_9BACI</name>
<keyword evidence="2" id="KW-0813">Transport</keyword>
<dbReference type="GO" id="GO:0006865">
    <property type="term" value="P:amino acid transport"/>
    <property type="evidence" value="ECO:0007669"/>
    <property type="project" value="UniProtKB-KW"/>
</dbReference>
<dbReference type="Pfam" id="PF09383">
    <property type="entry name" value="NIL"/>
    <property type="match status" value="1"/>
</dbReference>
<evidence type="ECO:0000256" key="6">
    <source>
        <dbReference type="ARBA" id="ARBA00022967"/>
    </source>
</evidence>
<keyword evidence="11" id="KW-1185">Reference proteome</keyword>
<dbReference type="SMART" id="SM00382">
    <property type="entry name" value="AAA"/>
    <property type="match status" value="1"/>
</dbReference>
<dbReference type="InterPro" id="IPR003593">
    <property type="entry name" value="AAA+_ATPase"/>
</dbReference>
<evidence type="ECO:0000256" key="5">
    <source>
        <dbReference type="ARBA" id="ARBA00022840"/>
    </source>
</evidence>
<dbReference type="RefSeq" id="WP_027446018.1">
    <property type="nucleotide sequence ID" value="NZ_AULJ01000019.1"/>
</dbReference>
<keyword evidence="8" id="KW-0472">Membrane</keyword>